<dbReference type="SMART" id="SM00342">
    <property type="entry name" value="HTH_ARAC"/>
    <property type="match status" value="1"/>
</dbReference>
<reference evidence="5 8" key="2">
    <citation type="submission" date="2020-07" db="EMBL/GenBank/DDBJ databases">
        <title>Above-ground endophytic microbial communities from plants in different locations in the United States.</title>
        <authorList>
            <person name="Frank C."/>
        </authorList>
    </citation>
    <scope>NUCLEOTIDE SEQUENCE [LARGE SCALE GENOMIC DNA]</scope>
    <source>
        <strain evidence="5 8">WPL5_2</strain>
    </source>
</reference>
<proteinExistence type="predicted"/>
<dbReference type="GO" id="GO:0003700">
    <property type="term" value="F:DNA-binding transcription factor activity"/>
    <property type="evidence" value="ECO:0007669"/>
    <property type="project" value="InterPro"/>
</dbReference>
<dbReference type="AlphaFoldDB" id="A0AAW3T7U0"/>
<evidence type="ECO:0000313" key="5">
    <source>
        <dbReference type="EMBL" id="MBA8991229.1"/>
    </source>
</evidence>
<evidence type="ECO:0000313" key="6">
    <source>
        <dbReference type="EMBL" id="NUU14419.1"/>
    </source>
</evidence>
<dbReference type="EMBL" id="JABMCE010000080">
    <property type="protein sequence ID" value="NUU14419.1"/>
    <property type="molecule type" value="Genomic_DNA"/>
</dbReference>
<dbReference type="InterPro" id="IPR018060">
    <property type="entry name" value="HTH_AraC"/>
</dbReference>
<gene>
    <name evidence="5" type="ORF">FHW23_002498</name>
    <name evidence="6" type="ORF">HP507_11320</name>
</gene>
<sequence>MMQRTRTVTRTREVATARSALSETLILHGLSFTPGTAPFVFEQTVTGTELLSLESMHCSGTVRGEVESGGKVIVNWLKSGIGVVDGDTLVIGRPVLYREGRQPFRWDGFQSDVMRIDRDTLERVAAERGGWDPAPLEFKPHHVPEGPPLAAWWLVVRAIAPEVLGRIGPVPAERERALTRFAAAGLLTAIPHWPVGQGREAPARTRLAKAEAFLLDNVAERITVDDVAAAAGLSVRGLQSAFQRVHGVSPLSYLKGVRLLLAREHLESGTAGSVMEAARAAGFTHAGRFSSAYKAEFGELPRDVLRTAAIRSVADR</sequence>
<dbReference type="PROSITE" id="PS01124">
    <property type="entry name" value="HTH_ARAC_FAMILY_2"/>
    <property type="match status" value="1"/>
</dbReference>
<protein>
    <submittedName>
        <fullName evidence="5">AraC-like DNA-binding protein</fullName>
    </submittedName>
    <submittedName>
        <fullName evidence="6">Helix-turn-helix transcriptional regulator</fullName>
    </submittedName>
</protein>
<name>A0AAW3T7U0_9MICO</name>
<dbReference type="GO" id="GO:0043565">
    <property type="term" value="F:sequence-specific DNA binding"/>
    <property type="evidence" value="ECO:0007669"/>
    <property type="project" value="InterPro"/>
</dbReference>
<evidence type="ECO:0000259" key="4">
    <source>
        <dbReference type="PROSITE" id="PS01124"/>
    </source>
</evidence>
<accession>A0AAW3T7U0</accession>
<dbReference type="SUPFAM" id="SSF46689">
    <property type="entry name" value="Homeodomain-like"/>
    <property type="match status" value="1"/>
</dbReference>
<dbReference type="Pfam" id="PF12833">
    <property type="entry name" value="HTH_18"/>
    <property type="match status" value="1"/>
</dbReference>
<dbReference type="EMBL" id="JACGXP010000004">
    <property type="protein sequence ID" value="MBA8991229.1"/>
    <property type="molecule type" value="Genomic_DNA"/>
</dbReference>
<reference evidence="6 7" key="1">
    <citation type="submission" date="2020-05" db="EMBL/GenBank/DDBJ databases">
        <title>Genome Sequencing of Type Strains.</title>
        <authorList>
            <person name="Lemaire J.F."/>
            <person name="Inderbitzin P."/>
            <person name="Gregorio O.A."/>
            <person name="Collins S.B."/>
            <person name="Wespe N."/>
            <person name="Knight-Connoni V."/>
        </authorList>
    </citation>
    <scope>NUCLEOTIDE SEQUENCE [LARGE SCALE GENOMIC DNA]</scope>
    <source>
        <strain evidence="6 7">ATCC 19096</strain>
    </source>
</reference>
<evidence type="ECO:0000313" key="7">
    <source>
        <dbReference type="Proteomes" id="UP000573001"/>
    </source>
</evidence>
<dbReference type="PANTHER" id="PTHR46796:SF12">
    <property type="entry name" value="HTH-TYPE DNA-BINDING TRANSCRIPTIONAL ACTIVATOR EUTR"/>
    <property type="match status" value="1"/>
</dbReference>
<organism evidence="5 8">
    <name type="scientific">Curtobacterium pusillum</name>
    <dbReference type="NCBI Taxonomy" id="69373"/>
    <lineage>
        <taxon>Bacteria</taxon>
        <taxon>Bacillati</taxon>
        <taxon>Actinomycetota</taxon>
        <taxon>Actinomycetes</taxon>
        <taxon>Micrococcales</taxon>
        <taxon>Microbacteriaceae</taxon>
        <taxon>Curtobacterium</taxon>
    </lineage>
</organism>
<evidence type="ECO:0000256" key="3">
    <source>
        <dbReference type="ARBA" id="ARBA00023163"/>
    </source>
</evidence>
<evidence type="ECO:0000313" key="8">
    <source>
        <dbReference type="Proteomes" id="UP000590225"/>
    </source>
</evidence>
<evidence type="ECO:0000256" key="1">
    <source>
        <dbReference type="ARBA" id="ARBA00023015"/>
    </source>
</evidence>
<dbReference type="Proteomes" id="UP000573001">
    <property type="component" value="Unassembled WGS sequence"/>
</dbReference>
<dbReference type="PROSITE" id="PS00041">
    <property type="entry name" value="HTH_ARAC_FAMILY_1"/>
    <property type="match status" value="1"/>
</dbReference>
<keyword evidence="3" id="KW-0804">Transcription</keyword>
<dbReference type="Gene3D" id="1.10.10.60">
    <property type="entry name" value="Homeodomain-like"/>
    <property type="match status" value="1"/>
</dbReference>
<dbReference type="Proteomes" id="UP000590225">
    <property type="component" value="Unassembled WGS sequence"/>
</dbReference>
<keyword evidence="1" id="KW-0805">Transcription regulation</keyword>
<dbReference type="InterPro" id="IPR050204">
    <property type="entry name" value="AraC_XylS_family_regulators"/>
</dbReference>
<keyword evidence="7" id="KW-1185">Reference proteome</keyword>
<keyword evidence="2 5" id="KW-0238">DNA-binding</keyword>
<comment type="caution">
    <text evidence="5">The sequence shown here is derived from an EMBL/GenBank/DDBJ whole genome shotgun (WGS) entry which is preliminary data.</text>
</comment>
<dbReference type="InterPro" id="IPR009057">
    <property type="entry name" value="Homeodomain-like_sf"/>
</dbReference>
<feature type="domain" description="HTH araC/xylS-type" evidence="4">
    <location>
        <begin position="208"/>
        <end position="307"/>
    </location>
</feature>
<dbReference type="InterPro" id="IPR018062">
    <property type="entry name" value="HTH_AraC-typ_CS"/>
</dbReference>
<dbReference type="PANTHER" id="PTHR46796">
    <property type="entry name" value="HTH-TYPE TRANSCRIPTIONAL ACTIVATOR RHAS-RELATED"/>
    <property type="match status" value="1"/>
</dbReference>
<evidence type="ECO:0000256" key="2">
    <source>
        <dbReference type="ARBA" id="ARBA00023125"/>
    </source>
</evidence>
<dbReference type="RefSeq" id="WP_175351892.1">
    <property type="nucleotide sequence ID" value="NZ_BAAAWQ010000001.1"/>
</dbReference>